<evidence type="ECO:0000256" key="4">
    <source>
        <dbReference type="SAM" id="MobiDB-lite"/>
    </source>
</evidence>
<keyword evidence="1" id="KW-0479">Metal-binding</keyword>
<gene>
    <name evidence="5" type="ORF">SAY87_025839</name>
</gene>
<reference evidence="5 6" key="1">
    <citation type="journal article" date="2023" name="Hortic Res">
        <title>Pangenome of water caltrop reveals structural variations and asymmetric subgenome divergence after allopolyploidization.</title>
        <authorList>
            <person name="Zhang X."/>
            <person name="Chen Y."/>
            <person name="Wang L."/>
            <person name="Yuan Y."/>
            <person name="Fang M."/>
            <person name="Shi L."/>
            <person name="Lu R."/>
            <person name="Comes H.P."/>
            <person name="Ma Y."/>
            <person name="Chen Y."/>
            <person name="Huang G."/>
            <person name="Zhou Y."/>
            <person name="Zheng Z."/>
            <person name="Qiu Y."/>
        </authorList>
    </citation>
    <scope>NUCLEOTIDE SEQUENCE [LARGE SCALE GENOMIC DNA]</scope>
    <source>
        <tissue evidence="5">Roots</tissue>
    </source>
</reference>
<keyword evidence="3" id="KW-0862">Zinc</keyword>
<evidence type="ECO:0000313" key="6">
    <source>
        <dbReference type="Proteomes" id="UP001345219"/>
    </source>
</evidence>
<feature type="region of interest" description="Disordered" evidence="4">
    <location>
        <begin position="172"/>
        <end position="196"/>
    </location>
</feature>
<feature type="compositionally biased region" description="Basic residues" evidence="4">
    <location>
        <begin position="241"/>
        <end position="252"/>
    </location>
</feature>
<keyword evidence="2" id="KW-0863">Zinc-finger</keyword>
<evidence type="ECO:0000313" key="5">
    <source>
        <dbReference type="EMBL" id="KAK4746802.1"/>
    </source>
</evidence>
<dbReference type="AlphaFoldDB" id="A0AAN7H1V9"/>
<dbReference type="PANTHER" id="PTHR47255">
    <property type="entry name" value="GATA TRANSCRIPTION FACTOR 22-RELATED"/>
    <property type="match status" value="1"/>
</dbReference>
<feature type="compositionally biased region" description="Polar residues" evidence="4">
    <location>
        <begin position="176"/>
        <end position="196"/>
    </location>
</feature>
<evidence type="ECO:0000256" key="1">
    <source>
        <dbReference type="ARBA" id="ARBA00022723"/>
    </source>
</evidence>
<comment type="caution">
    <text evidence="5">The sequence shown here is derived from an EMBL/GenBank/DDBJ whole genome shotgun (WGS) entry which is preliminary data.</text>
</comment>
<dbReference type="PANTHER" id="PTHR47255:SF4">
    <property type="entry name" value="GATA ZINC FINGER DOMAIN-CONTAINING PROTEIN 12"/>
    <property type="match status" value="1"/>
</dbReference>
<organism evidence="5 6">
    <name type="scientific">Trapa incisa</name>
    <dbReference type="NCBI Taxonomy" id="236973"/>
    <lineage>
        <taxon>Eukaryota</taxon>
        <taxon>Viridiplantae</taxon>
        <taxon>Streptophyta</taxon>
        <taxon>Embryophyta</taxon>
        <taxon>Tracheophyta</taxon>
        <taxon>Spermatophyta</taxon>
        <taxon>Magnoliopsida</taxon>
        <taxon>eudicotyledons</taxon>
        <taxon>Gunneridae</taxon>
        <taxon>Pentapetalae</taxon>
        <taxon>rosids</taxon>
        <taxon>malvids</taxon>
        <taxon>Myrtales</taxon>
        <taxon>Lythraceae</taxon>
        <taxon>Trapa</taxon>
    </lineage>
</organism>
<keyword evidence="6" id="KW-1185">Reference proteome</keyword>
<dbReference type="GO" id="GO:0008270">
    <property type="term" value="F:zinc ion binding"/>
    <property type="evidence" value="ECO:0007669"/>
    <property type="project" value="UniProtKB-KW"/>
</dbReference>
<dbReference type="EMBL" id="JAXIOK010000020">
    <property type="protein sequence ID" value="KAK4746802.1"/>
    <property type="molecule type" value="Genomic_DNA"/>
</dbReference>
<dbReference type="InterPro" id="IPR052138">
    <property type="entry name" value="GATA_ZnFinger_Domain"/>
</dbReference>
<dbReference type="Proteomes" id="UP001345219">
    <property type="component" value="Chromosome 20"/>
</dbReference>
<evidence type="ECO:0000256" key="3">
    <source>
        <dbReference type="ARBA" id="ARBA00022833"/>
    </source>
</evidence>
<feature type="region of interest" description="Disordered" evidence="4">
    <location>
        <begin position="225"/>
        <end position="281"/>
    </location>
</feature>
<proteinExistence type="predicted"/>
<protein>
    <recommendedName>
        <fullName evidence="7">GATA-type domain-containing protein</fullName>
    </recommendedName>
</protein>
<name>A0AAN7H1V9_9MYRT</name>
<evidence type="ECO:0000256" key="2">
    <source>
        <dbReference type="ARBA" id="ARBA00022771"/>
    </source>
</evidence>
<accession>A0AAN7H1V9</accession>
<sequence length="323" mass="35483">MPIERLIMWIFVHYLSPTYQPTKALMLLSSSLISKLSSVVVVAGKLGHSLHFIMTPTYHMINPPSTFIDELNCLSSSSSSWHTLFSSSDQDHGGPCRHELQTPVLGSKVSHATATLNLFEKKQEIDSDEEEQGDCNSTKWLPKKIRIVRKMMGASQASEKRMVSVDSAPKMEIQEQHPSPSFNSDESSKGSSYRNSDSAVRSLCNACGIRQRKAKRALAAAAAAAASGGNVLPPATSSVKVKAKGKTKRTKNGHADGRPRIKRGRKDKSPPSPSSPPKTNDLCYKDFTLRILGKHYSAYHKVFPQDEREAAILLMALSHGLVR</sequence>
<evidence type="ECO:0008006" key="7">
    <source>
        <dbReference type="Google" id="ProtNLM"/>
    </source>
</evidence>